<dbReference type="SMART" id="SM00220">
    <property type="entry name" value="S_TKc"/>
    <property type="match status" value="1"/>
</dbReference>
<dbReference type="InterPro" id="IPR008271">
    <property type="entry name" value="Ser/Thr_kinase_AS"/>
</dbReference>
<keyword evidence="2" id="KW-0547">Nucleotide-binding</keyword>
<dbReference type="GeneID" id="5044881"/>
<evidence type="ECO:0000256" key="1">
    <source>
        <dbReference type="ARBA" id="ARBA00022679"/>
    </source>
</evidence>
<reference evidence="6 7" key="1">
    <citation type="journal article" date="2006" name="Nature">
        <title>Global trends of whole-genome duplications revealed by the ciliate Paramecium tetraurelia.</title>
        <authorList>
            <consortium name="Genoscope"/>
            <person name="Aury J.-M."/>
            <person name="Jaillon O."/>
            <person name="Duret L."/>
            <person name="Noel B."/>
            <person name="Jubin C."/>
            <person name="Porcel B.M."/>
            <person name="Segurens B."/>
            <person name="Daubin V."/>
            <person name="Anthouard V."/>
            <person name="Aiach N."/>
            <person name="Arnaiz O."/>
            <person name="Billaut A."/>
            <person name="Beisson J."/>
            <person name="Blanc I."/>
            <person name="Bouhouche K."/>
            <person name="Camara F."/>
            <person name="Duharcourt S."/>
            <person name="Guigo R."/>
            <person name="Gogendeau D."/>
            <person name="Katinka M."/>
            <person name="Keller A.-M."/>
            <person name="Kissmehl R."/>
            <person name="Klotz C."/>
            <person name="Koll F."/>
            <person name="Le Moue A."/>
            <person name="Lepere C."/>
            <person name="Malinsky S."/>
            <person name="Nowacki M."/>
            <person name="Nowak J.K."/>
            <person name="Plattner H."/>
            <person name="Poulain J."/>
            <person name="Ruiz F."/>
            <person name="Serrano V."/>
            <person name="Zagulski M."/>
            <person name="Dessen P."/>
            <person name="Betermier M."/>
            <person name="Weissenbach J."/>
            <person name="Scarpelli C."/>
            <person name="Schachter V."/>
            <person name="Sperling L."/>
            <person name="Meyer E."/>
            <person name="Cohen J."/>
            <person name="Wincker P."/>
        </authorList>
    </citation>
    <scope>NUCLEOTIDE SEQUENCE [LARGE SCALE GENOMIC DNA]</scope>
    <source>
        <strain evidence="6 7">Stock d4-2</strain>
    </source>
</reference>
<dbReference type="InterPro" id="IPR000719">
    <property type="entry name" value="Prot_kinase_dom"/>
</dbReference>
<dbReference type="Gene3D" id="1.10.510.10">
    <property type="entry name" value="Transferase(Phosphotransferase) domain 1"/>
    <property type="match status" value="1"/>
</dbReference>
<evidence type="ECO:0000256" key="2">
    <source>
        <dbReference type="ARBA" id="ARBA00022741"/>
    </source>
</evidence>
<dbReference type="GO" id="GO:0010506">
    <property type="term" value="P:regulation of autophagy"/>
    <property type="evidence" value="ECO:0007669"/>
    <property type="project" value="InterPro"/>
</dbReference>
<dbReference type="EMBL" id="CT868664">
    <property type="protein sequence ID" value="CAK91699.1"/>
    <property type="molecule type" value="Genomic_DNA"/>
</dbReference>
<sequence>MTKGQQNQLRFSLNMNLISQSNLSHFQDKYTILRDEFYGEGCFGEVHSCQKIDNTDPTIYCVKIIPINLENQQIGTVGETENIIIKTISEFHKNCPQQKNLVEIIDIFYEGYLLYIVMELCDEDLQSEFDNLNENNEWYTEEQVFDLIQQITTGYQYLQELKIIHQDIKPENILIKYESRGQVSEGKIYKISDFSIGRLMKVLSKKNDLIRTGTPNYSAPQIFENGIVSEKSDIYSLGVLFHQICYKSQFPYNCDSMQTRFLSLENLRKNPLRAAPLNYNKANMLKNLIERMIVYSEEDRISFSEIIHHPVMNTRGIAEAMEFNYESTSLINESRLFKSQGILNKSQNFEKKRVVLISKRLIKLQRLLELFYNRFKICKSFIKNINDDGTVSLLNLNVYIIASYQLQYALALIYIRPFEFHPIISQENDQLILIDKLRDVQNGIKNISADQQIYKHLQNQILDNFSNYEKLQNNIQAEYHKFRRQFQSFTIFLHKKFKNKTNAAEISFLSETFNKKINILVIFNNLQNFQKTHQKYLSPELLQLLDQIIKLEILYPVSIYKSEIDLQFLFSIKRQSTEV</sequence>
<keyword evidence="1" id="KW-0808">Transferase</keyword>
<dbReference type="OrthoDB" id="5337378at2759"/>
<dbReference type="RefSeq" id="XP_001459096.1">
    <property type="nucleotide sequence ID" value="XM_001459059.1"/>
</dbReference>
<evidence type="ECO:0000313" key="6">
    <source>
        <dbReference type="EMBL" id="CAK91699.1"/>
    </source>
</evidence>
<dbReference type="KEGG" id="ptm:GSPATT00024429001"/>
<feature type="domain" description="Protein kinase" evidence="5">
    <location>
        <begin position="32"/>
        <end position="312"/>
    </location>
</feature>
<keyword evidence="3" id="KW-0418">Kinase</keyword>
<keyword evidence="4" id="KW-0067">ATP-binding</keyword>
<dbReference type="Gene3D" id="3.30.200.20">
    <property type="entry name" value="Phosphorylase Kinase, domain 1"/>
    <property type="match status" value="1"/>
</dbReference>
<keyword evidence="7" id="KW-1185">Reference proteome</keyword>
<dbReference type="GO" id="GO:0005634">
    <property type="term" value="C:nucleus"/>
    <property type="evidence" value="ECO:0000318"/>
    <property type="project" value="GO_Central"/>
</dbReference>
<dbReference type="OMA" id="ERMIVYR"/>
<evidence type="ECO:0000256" key="3">
    <source>
        <dbReference type="ARBA" id="ARBA00022777"/>
    </source>
</evidence>
<dbReference type="SUPFAM" id="SSF56112">
    <property type="entry name" value="Protein kinase-like (PK-like)"/>
    <property type="match status" value="1"/>
</dbReference>
<dbReference type="PANTHER" id="PTHR24348:SF22">
    <property type="entry name" value="NON-SPECIFIC SERINE_THREONINE PROTEIN KINASE"/>
    <property type="match status" value="1"/>
</dbReference>
<dbReference type="GO" id="GO:0004674">
    <property type="term" value="F:protein serine/threonine kinase activity"/>
    <property type="evidence" value="ECO:0000318"/>
    <property type="project" value="GO_Central"/>
</dbReference>
<proteinExistence type="predicted"/>
<dbReference type="PROSITE" id="PS00108">
    <property type="entry name" value="PROTEIN_KINASE_ST"/>
    <property type="match status" value="1"/>
</dbReference>
<name>A0E8T2_PARTE</name>
<evidence type="ECO:0000256" key="4">
    <source>
        <dbReference type="ARBA" id="ARBA00022840"/>
    </source>
</evidence>
<accession>A0E8T2</accession>
<dbReference type="InterPro" id="IPR011009">
    <property type="entry name" value="Kinase-like_dom_sf"/>
</dbReference>
<dbReference type="InParanoid" id="A0E8T2"/>
<evidence type="ECO:0000313" key="7">
    <source>
        <dbReference type="Proteomes" id="UP000000600"/>
    </source>
</evidence>
<dbReference type="PROSITE" id="PS50011">
    <property type="entry name" value="PROTEIN_KINASE_DOM"/>
    <property type="match status" value="1"/>
</dbReference>
<dbReference type="HOGENOM" id="CLU_000288_37_6_1"/>
<dbReference type="InterPro" id="IPR045269">
    <property type="entry name" value="Atg1-like"/>
</dbReference>
<dbReference type="Pfam" id="PF00069">
    <property type="entry name" value="Pkinase"/>
    <property type="match status" value="1"/>
</dbReference>
<organism evidence="6 7">
    <name type="scientific">Paramecium tetraurelia</name>
    <dbReference type="NCBI Taxonomy" id="5888"/>
    <lineage>
        <taxon>Eukaryota</taxon>
        <taxon>Sar</taxon>
        <taxon>Alveolata</taxon>
        <taxon>Ciliophora</taxon>
        <taxon>Intramacronucleata</taxon>
        <taxon>Oligohymenophorea</taxon>
        <taxon>Peniculida</taxon>
        <taxon>Parameciidae</taxon>
        <taxon>Paramecium</taxon>
    </lineage>
</organism>
<protein>
    <recommendedName>
        <fullName evidence="5">Protein kinase domain-containing protein</fullName>
    </recommendedName>
</protein>
<dbReference type="eggNOG" id="KOG0589">
    <property type="taxonomic scope" value="Eukaryota"/>
</dbReference>
<dbReference type="AlphaFoldDB" id="A0E8T2"/>
<dbReference type="CDD" id="cd00180">
    <property type="entry name" value="PKc"/>
    <property type="match status" value="1"/>
</dbReference>
<dbReference type="GO" id="GO:0005524">
    <property type="term" value="F:ATP binding"/>
    <property type="evidence" value="ECO:0007669"/>
    <property type="project" value="UniProtKB-KW"/>
</dbReference>
<dbReference type="PANTHER" id="PTHR24348">
    <property type="entry name" value="SERINE/THREONINE-PROTEIN KINASE UNC-51-RELATED"/>
    <property type="match status" value="1"/>
</dbReference>
<dbReference type="Proteomes" id="UP000000600">
    <property type="component" value="Unassembled WGS sequence"/>
</dbReference>
<gene>
    <name evidence="6" type="ORF">GSPATT00024429001</name>
</gene>
<evidence type="ECO:0000259" key="5">
    <source>
        <dbReference type="PROSITE" id="PS50011"/>
    </source>
</evidence>